<dbReference type="SMART" id="SM00421">
    <property type="entry name" value="HTH_LUXR"/>
    <property type="match status" value="1"/>
</dbReference>
<evidence type="ECO:0000256" key="3">
    <source>
        <dbReference type="PROSITE-ProRule" id="PRU00169"/>
    </source>
</evidence>
<keyword evidence="2" id="KW-0238">DNA-binding</keyword>
<dbReference type="PANTHER" id="PTHR43214">
    <property type="entry name" value="TWO-COMPONENT RESPONSE REGULATOR"/>
    <property type="match status" value="1"/>
</dbReference>
<dbReference type="SMART" id="SM00448">
    <property type="entry name" value="REC"/>
    <property type="match status" value="1"/>
</dbReference>
<evidence type="ECO:0000259" key="6">
    <source>
        <dbReference type="PROSITE" id="PS50110"/>
    </source>
</evidence>
<evidence type="ECO:0000256" key="1">
    <source>
        <dbReference type="ARBA" id="ARBA00022553"/>
    </source>
</evidence>
<dbReference type="Proteomes" id="UP000436989">
    <property type="component" value="Unassembled WGS sequence"/>
</dbReference>
<dbReference type="AlphaFoldDB" id="A0A6N8GJB2"/>
<feature type="region of interest" description="Disordered" evidence="4">
    <location>
        <begin position="76"/>
        <end position="108"/>
    </location>
</feature>
<dbReference type="InterPro" id="IPR016032">
    <property type="entry name" value="Sig_transdc_resp-reg_C-effctor"/>
</dbReference>
<evidence type="ECO:0000313" key="8">
    <source>
        <dbReference type="Proteomes" id="UP000436989"/>
    </source>
</evidence>
<dbReference type="InterPro" id="IPR001789">
    <property type="entry name" value="Sig_transdc_resp-reg_receiver"/>
</dbReference>
<dbReference type="InterPro" id="IPR058245">
    <property type="entry name" value="NreC/VraR/RcsB-like_REC"/>
</dbReference>
<dbReference type="CDD" id="cd17535">
    <property type="entry name" value="REC_NarL-like"/>
    <property type="match status" value="1"/>
</dbReference>
<dbReference type="GO" id="GO:0003677">
    <property type="term" value="F:DNA binding"/>
    <property type="evidence" value="ECO:0007669"/>
    <property type="project" value="UniProtKB-KW"/>
</dbReference>
<dbReference type="Gene3D" id="3.40.50.2300">
    <property type="match status" value="1"/>
</dbReference>
<dbReference type="PROSITE" id="PS50043">
    <property type="entry name" value="HTH_LUXR_2"/>
    <property type="match status" value="1"/>
</dbReference>
<dbReference type="GO" id="GO:0006355">
    <property type="term" value="P:regulation of DNA-templated transcription"/>
    <property type="evidence" value="ECO:0007669"/>
    <property type="project" value="InterPro"/>
</dbReference>
<reference evidence="7 8" key="1">
    <citation type="submission" date="2019-12" db="EMBL/GenBank/DDBJ databases">
        <authorList>
            <person name="Shi Y."/>
        </authorList>
    </citation>
    <scope>NUCLEOTIDE SEQUENCE [LARGE SCALE GENOMIC DNA]</scope>
    <source>
        <strain evidence="7 8">JCM 17929</strain>
    </source>
</reference>
<keyword evidence="8" id="KW-1185">Reference proteome</keyword>
<keyword evidence="1 3" id="KW-0597">Phosphoprotein</keyword>
<name>A0A6N8GJB2_9MICC</name>
<dbReference type="GO" id="GO:0000160">
    <property type="term" value="P:phosphorelay signal transduction system"/>
    <property type="evidence" value="ECO:0007669"/>
    <property type="project" value="InterPro"/>
</dbReference>
<dbReference type="Pfam" id="PF00196">
    <property type="entry name" value="GerE"/>
    <property type="match status" value="1"/>
</dbReference>
<dbReference type="PRINTS" id="PR00038">
    <property type="entry name" value="HTHLUXR"/>
</dbReference>
<gene>
    <name evidence="7" type="ORF">GMA12_08705</name>
</gene>
<evidence type="ECO:0000256" key="2">
    <source>
        <dbReference type="ARBA" id="ARBA00023125"/>
    </source>
</evidence>
<dbReference type="SUPFAM" id="SSF52172">
    <property type="entry name" value="CheY-like"/>
    <property type="match status" value="1"/>
</dbReference>
<feature type="domain" description="HTH luxR-type" evidence="5">
    <location>
        <begin position="299"/>
        <end position="364"/>
    </location>
</feature>
<evidence type="ECO:0000256" key="4">
    <source>
        <dbReference type="SAM" id="MobiDB-lite"/>
    </source>
</evidence>
<dbReference type="InterPro" id="IPR000792">
    <property type="entry name" value="Tscrpt_reg_LuxR_C"/>
</dbReference>
<organism evidence="7 8">
    <name type="scientific">Kocuria sediminis</name>
    <dbReference type="NCBI Taxonomy" id="1038857"/>
    <lineage>
        <taxon>Bacteria</taxon>
        <taxon>Bacillati</taxon>
        <taxon>Actinomycetota</taxon>
        <taxon>Actinomycetes</taxon>
        <taxon>Micrococcales</taxon>
        <taxon>Micrococcaceae</taxon>
        <taxon>Kocuria</taxon>
    </lineage>
</organism>
<feature type="modified residue" description="4-aspartylphosphate" evidence="3">
    <location>
        <position position="212"/>
    </location>
</feature>
<sequence>MWRACRSTTAAAGSSARSWGALRLLPCRPPTGACCRRRRRRAASWDWPCPPSWCCTAPAVTRSGCRAHRLRWRARRPPRSSRPSWGAPSPPPAEAGGTVDRCAGGSPRRACPLVKRRNEDRCPAGGRDLRSAYYPYVMHGLPGGWSAMDAGSEEGCVTRTSILVVDDHTTFAELLTGALSQEPDLHSVGVAGDVESSVRLCAALRPDVVVMDYHLSGGNGVTASARILAEAPATRIVMLTGDPSQHLMETAAGTGICAFLPKDGSLATLLQTIRSARVGTMIVHPSLLTAAHACRRPDHTAHVPALTQREMEVLRLMAQGRSVGQNAKLLSITPNTCRGYVKAILAKLGAHSQLEAVAEASRLGLLGDGR</sequence>
<dbReference type="Pfam" id="PF00072">
    <property type="entry name" value="Response_reg"/>
    <property type="match status" value="1"/>
</dbReference>
<comment type="caution">
    <text evidence="7">The sequence shown here is derived from an EMBL/GenBank/DDBJ whole genome shotgun (WGS) entry which is preliminary data.</text>
</comment>
<dbReference type="CDD" id="cd06170">
    <property type="entry name" value="LuxR_C_like"/>
    <property type="match status" value="1"/>
</dbReference>
<dbReference type="SUPFAM" id="SSF46894">
    <property type="entry name" value="C-terminal effector domain of the bipartite response regulators"/>
    <property type="match status" value="1"/>
</dbReference>
<evidence type="ECO:0000313" key="7">
    <source>
        <dbReference type="EMBL" id="MUN63216.1"/>
    </source>
</evidence>
<evidence type="ECO:0000259" key="5">
    <source>
        <dbReference type="PROSITE" id="PS50043"/>
    </source>
</evidence>
<proteinExistence type="predicted"/>
<dbReference type="EMBL" id="WOGU01000006">
    <property type="protein sequence ID" value="MUN63216.1"/>
    <property type="molecule type" value="Genomic_DNA"/>
</dbReference>
<dbReference type="InterPro" id="IPR039420">
    <property type="entry name" value="WalR-like"/>
</dbReference>
<accession>A0A6N8GJB2</accession>
<feature type="domain" description="Response regulatory" evidence="6">
    <location>
        <begin position="161"/>
        <end position="277"/>
    </location>
</feature>
<dbReference type="PROSITE" id="PS50110">
    <property type="entry name" value="RESPONSE_REGULATORY"/>
    <property type="match status" value="1"/>
</dbReference>
<dbReference type="InterPro" id="IPR011006">
    <property type="entry name" value="CheY-like_superfamily"/>
</dbReference>
<protein>
    <submittedName>
        <fullName evidence="7">Response regulator</fullName>
    </submittedName>
</protein>